<dbReference type="EMBL" id="AFNV02000015">
    <property type="protein sequence ID" value="ERJ18816.1"/>
    <property type="molecule type" value="Genomic_DNA"/>
</dbReference>
<dbReference type="GO" id="GO:0007234">
    <property type="term" value="P:osmosensory signaling via phosphorelay pathway"/>
    <property type="evidence" value="ECO:0007669"/>
    <property type="project" value="TreeGrafter"/>
</dbReference>
<evidence type="ECO:0000256" key="8">
    <source>
        <dbReference type="ARBA" id="ARBA00022777"/>
    </source>
</evidence>
<dbReference type="InterPro" id="IPR003594">
    <property type="entry name" value="HATPase_dom"/>
</dbReference>
<dbReference type="STRING" id="1033802.SSPSH_002309"/>
<proteinExistence type="predicted"/>
<dbReference type="InterPro" id="IPR004358">
    <property type="entry name" value="Sig_transdc_His_kin-like_C"/>
</dbReference>
<dbReference type="CDD" id="cd16922">
    <property type="entry name" value="HATPase_EvgS-ArcB-TorS-like"/>
    <property type="match status" value="1"/>
</dbReference>
<dbReference type="PROSITE" id="PS50112">
    <property type="entry name" value="PAS"/>
    <property type="match status" value="2"/>
</dbReference>
<dbReference type="Gene3D" id="3.30.565.10">
    <property type="entry name" value="Histidine kinase-like ATPase, C-terminal domain"/>
    <property type="match status" value="1"/>
</dbReference>
<evidence type="ECO:0000256" key="5">
    <source>
        <dbReference type="ARBA" id="ARBA00022679"/>
    </source>
</evidence>
<dbReference type="eggNOG" id="COG5002">
    <property type="taxonomic scope" value="Bacteria"/>
</dbReference>
<dbReference type="NCBIfam" id="TIGR00229">
    <property type="entry name" value="sensory_box"/>
    <property type="match status" value="2"/>
</dbReference>
<dbReference type="SMART" id="SM00086">
    <property type="entry name" value="PAC"/>
    <property type="match status" value="3"/>
</dbReference>
<keyword evidence="9" id="KW-0067">ATP-binding</keyword>
<protein>
    <recommendedName>
        <fullName evidence="3">histidine kinase</fullName>
        <ecNumber evidence="3">2.7.13.3</ecNumber>
    </recommendedName>
</protein>
<dbReference type="SUPFAM" id="SSF55874">
    <property type="entry name" value="ATPase domain of HSP90 chaperone/DNA topoisomerase II/histidine kinase"/>
    <property type="match status" value="1"/>
</dbReference>
<dbReference type="Pfam" id="PF08448">
    <property type="entry name" value="PAS_4"/>
    <property type="match status" value="1"/>
</dbReference>
<dbReference type="Pfam" id="PF02518">
    <property type="entry name" value="HATPase_c"/>
    <property type="match status" value="1"/>
</dbReference>
<dbReference type="SMART" id="SM00388">
    <property type="entry name" value="HisKA"/>
    <property type="match status" value="1"/>
</dbReference>
<dbReference type="FunFam" id="1.10.287.130:FF:000001">
    <property type="entry name" value="Two-component sensor histidine kinase"/>
    <property type="match status" value="1"/>
</dbReference>
<keyword evidence="11" id="KW-0902">Two-component regulatory system</keyword>
<dbReference type="InterPro" id="IPR005467">
    <property type="entry name" value="His_kinase_dom"/>
</dbReference>
<dbReference type="PANTHER" id="PTHR42878:SF7">
    <property type="entry name" value="SENSOR HISTIDINE KINASE GLRK"/>
    <property type="match status" value="1"/>
</dbReference>
<evidence type="ECO:0000259" key="13">
    <source>
        <dbReference type="PROSITE" id="PS50109"/>
    </source>
</evidence>
<sequence>MIDEAQRLRVLDKYALIDSEQEPEFDAITRLAARLCNVPHALITFIDSERQWFKSRYGVETIEAPREISMCAQLLGEDGLIEIPDASGDPRFAENPMVTDAPHVRFYCTIILKVEGGHRLGSLCVFDSNAGPMSDYQRAGMEDLAELAVALIERRVARRAAETREAMLGSLLEALPGGVVACDAEGELTLFNSRARKWHQSDPMQIPQEQWAEHFDLYEADGETLFRSEGVPLVRALAGEHVRDLEMCIKASGLAPRDVLCSGQPFFDSQGNLLGAVAAMFDITARKAHAREIAQVRLYLQAVVDASTEVAIMALDNEGLITLFNPGAERLLGYSWADAVGHMNLIDLHAPDELAAFVAEVELETGRALTPLEAITARPLRGQIESRDWHFLCADASRRVLRLVLSAIRDHTNGVIGFLGIAIDRSQLLAMEQALHSSEARFRAAFDSAPQGMALVSLTGKFIEVNQSLCEMWGCTREQVLATDFQTLTHPDDLHNDLHHVHRLIKGEISSYQLAKRYFASNGDVVWARLSVSLTRDSRGRPMNFVAQIEDITAERQLDRMKSEFVAVVSHELRTPITSIKGALGLINSGALGAMPAGFQEMMSVAERNADRLGLLVNDLLDWEKLAADKVAFDLQPHDLRGLLEEAVISNSGYAGSFDVRVVLDGDESVCVTVDALRFGQVMANLLSNAIKFSPAGEQVTVTYGQGAECAVVTVADNGSGIPAAFQSNVFQLFAQAESGNTRRQGGTGLGLAITKQLVEYMHGQIDFESVEGVGTTFRVNLPLQNKI</sequence>
<dbReference type="GO" id="GO:0005524">
    <property type="term" value="F:ATP binding"/>
    <property type="evidence" value="ECO:0007669"/>
    <property type="project" value="UniProtKB-KW"/>
</dbReference>
<evidence type="ECO:0000256" key="10">
    <source>
        <dbReference type="ARBA" id="ARBA00022989"/>
    </source>
</evidence>
<dbReference type="InterPro" id="IPR029016">
    <property type="entry name" value="GAF-like_dom_sf"/>
</dbReference>
<evidence type="ECO:0000256" key="12">
    <source>
        <dbReference type="ARBA" id="ARBA00023136"/>
    </source>
</evidence>
<evidence type="ECO:0000259" key="15">
    <source>
        <dbReference type="PROSITE" id="PS50113"/>
    </source>
</evidence>
<comment type="catalytic activity">
    <reaction evidence="1">
        <text>ATP + protein L-histidine = ADP + protein N-phospho-L-histidine.</text>
        <dbReference type="EC" id="2.7.13.3"/>
    </reaction>
</comment>
<dbReference type="PROSITE" id="PS50113">
    <property type="entry name" value="PAC"/>
    <property type="match status" value="1"/>
</dbReference>
<organism evidence="16 17">
    <name type="scientific">Salinisphaera shabanensis E1L3A</name>
    <dbReference type="NCBI Taxonomy" id="1033802"/>
    <lineage>
        <taxon>Bacteria</taxon>
        <taxon>Pseudomonadati</taxon>
        <taxon>Pseudomonadota</taxon>
        <taxon>Gammaproteobacteria</taxon>
        <taxon>Salinisphaerales</taxon>
        <taxon>Salinisphaeraceae</taxon>
        <taxon>Salinisphaera</taxon>
    </lineage>
</organism>
<dbReference type="Gene3D" id="3.30.450.20">
    <property type="entry name" value="PAS domain"/>
    <property type="match status" value="3"/>
</dbReference>
<dbReference type="InterPro" id="IPR050351">
    <property type="entry name" value="BphY/WalK/GraS-like"/>
</dbReference>
<dbReference type="GO" id="GO:0000156">
    <property type="term" value="F:phosphorelay response regulator activity"/>
    <property type="evidence" value="ECO:0007669"/>
    <property type="project" value="TreeGrafter"/>
</dbReference>
<keyword evidence="7" id="KW-0547">Nucleotide-binding</keyword>
<evidence type="ECO:0000256" key="2">
    <source>
        <dbReference type="ARBA" id="ARBA00004141"/>
    </source>
</evidence>
<accession>U2E4P5</accession>
<dbReference type="InterPro" id="IPR036890">
    <property type="entry name" value="HATPase_C_sf"/>
</dbReference>
<keyword evidence="6" id="KW-0812">Transmembrane</keyword>
<evidence type="ECO:0000259" key="14">
    <source>
        <dbReference type="PROSITE" id="PS50112"/>
    </source>
</evidence>
<dbReference type="eggNOG" id="COG2202">
    <property type="taxonomic scope" value="Bacteria"/>
</dbReference>
<evidence type="ECO:0000256" key="1">
    <source>
        <dbReference type="ARBA" id="ARBA00000085"/>
    </source>
</evidence>
<feature type="domain" description="PAS" evidence="14">
    <location>
        <begin position="438"/>
        <end position="508"/>
    </location>
</feature>
<keyword evidence="4" id="KW-0597">Phosphoprotein</keyword>
<comment type="subcellular location">
    <subcellularLocation>
        <location evidence="2">Membrane</location>
        <topology evidence="2">Multi-pass membrane protein</topology>
    </subcellularLocation>
</comment>
<dbReference type="SUPFAM" id="SSF47384">
    <property type="entry name" value="Homodimeric domain of signal transducing histidine kinase"/>
    <property type="match status" value="1"/>
</dbReference>
<dbReference type="InterPro" id="IPR013655">
    <property type="entry name" value="PAS_fold_3"/>
</dbReference>
<comment type="caution">
    <text evidence="16">The sequence shown here is derived from an EMBL/GenBank/DDBJ whole genome shotgun (WGS) entry which is preliminary data.</text>
</comment>
<dbReference type="GO" id="GO:0000155">
    <property type="term" value="F:phosphorelay sensor kinase activity"/>
    <property type="evidence" value="ECO:0007669"/>
    <property type="project" value="InterPro"/>
</dbReference>
<dbReference type="PROSITE" id="PS50109">
    <property type="entry name" value="HIS_KIN"/>
    <property type="match status" value="1"/>
</dbReference>
<feature type="domain" description="PAS" evidence="14">
    <location>
        <begin position="296"/>
        <end position="353"/>
    </location>
</feature>
<dbReference type="InterPro" id="IPR013767">
    <property type="entry name" value="PAS_fold"/>
</dbReference>
<dbReference type="SMART" id="SM00387">
    <property type="entry name" value="HATPase_c"/>
    <property type="match status" value="1"/>
</dbReference>
<dbReference type="SUPFAM" id="SSF55785">
    <property type="entry name" value="PYP-like sensor domain (PAS domain)"/>
    <property type="match status" value="3"/>
</dbReference>
<evidence type="ECO:0000256" key="3">
    <source>
        <dbReference type="ARBA" id="ARBA00012438"/>
    </source>
</evidence>
<dbReference type="Pfam" id="PF08447">
    <property type="entry name" value="PAS_3"/>
    <property type="match status" value="1"/>
</dbReference>
<dbReference type="InterPro" id="IPR000700">
    <property type="entry name" value="PAS-assoc_C"/>
</dbReference>
<dbReference type="FunFam" id="3.30.565.10:FF:000006">
    <property type="entry name" value="Sensor histidine kinase WalK"/>
    <property type="match status" value="1"/>
</dbReference>
<dbReference type="PRINTS" id="PR00344">
    <property type="entry name" value="BCTRLSENSOR"/>
</dbReference>
<dbReference type="CDD" id="cd00082">
    <property type="entry name" value="HisKA"/>
    <property type="match status" value="1"/>
</dbReference>
<keyword evidence="5 16" id="KW-0808">Transferase</keyword>
<dbReference type="SUPFAM" id="SSF55781">
    <property type="entry name" value="GAF domain-like"/>
    <property type="match status" value="1"/>
</dbReference>
<dbReference type="Proteomes" id="UP000006242">
    <property type="component" value="Unassembled WGS sequence"/>
</dbReference>
<reference evidence="16 17" key="2">
    <citation type="journal article" date="2013" name="PLoS ONE">
        <title>INDIGO - INtegrated Data Warehouse of MIcrobial GenOmes with Examples from the Red Sea Extremophiles.</title>
        <authorList>
            <person name="Alam I."/>
            <person name="Antunes A."/>
            <person name="Kamau A.A."/>
            <person name="Ba Alawi W."/>
            <person name="Kalkatawi M."/>
            <person name="Stingl U."/>
            <person name="Bajic V.B."/>
        </authorList>
    </citation>
    <scope>NUCLEOTIDE SEQUENCE [LARGE SCALE GENOMIC DNA]</scope>
    <source>
        <strain evidence="16 17">E1L3A</strain>
    </source>
</reference>
<dbReference type="InterPro" id="IPR035965">
    <property type="entry name" value="PAS-like_dom_sf"/>
</dbReference>
<feature type="domain" description="Histidine kinase" evidence="13">
    <location>
        <begin position="568"/>
        <end position="786"/>
    </location>
</feature>
<dbReference type="Pfam" id="PF01590">
    <property type="entry name" value="GAF"/>
    <property type="match status" value="1"/>
</dbReference>
<gene>
    <name evidence="16" type="ORF">SSPSH_002309</name>
</gene>
<dbReference type="InterPro" id="IPR001610">
    <property type="entry name" value="PAC"/>
</dbReference>
<keyword evidence="10" id="KW-1133">Transmembrane helix</keyword>
<evidence type="ECO:0000256" key="9">
    <source>
        <dbReference type="ARBA" id="ARBA00022840"/>
    </source>
</evidence>
<evidence type="ECO:0000256" key="6">
    <source>
        <dbReference type="ARBA" id="ARBA00022692"/>
    </source>
</evidence>
<evidence type="ECO:0000313" key="16">
    <source>
        <dbReference type="EMBL" id="ERJ18816.1"/>
    </source>
</evidence>
<dbReference type="Pfam" id="PF00512">
    <property type="entry name" value="HisKA"/>
    <property type="match status" value="1"/>
</dbReference>
<dbReference type="InterPro" id="IPR000014">
    <property type="entry name" value="PAS"/>
</dbReference>
<reference evidence="16 17" key="1">
    <citation type="journal article" date="2011" name="J. Bacteriol.">
        <title>Genome sequence of Salinisphaera shabanensis, a gammaproteobacterium from the harsh, variable environment of the brine-seawater interface of the Shaban Deep in the Red Sea.</title>
        <authorList>
            <person name="Antunes A."/>
            <person name="Alam I."/>
            <person name="Bajic V.B."/>
            <person name="Stingl U."/>
        </authorList>
    </citation>
    <scope>NUCLEOTIDE SEQUENCE [LARGE SCALE GENOMIC DNA]</scope>
    <source>
        <strain evidence="16 17">E1L3A</strain>
    </source>
</reference>
<feature type="domain" description="PAC" evidence="15">
    <location>
        <begin position="512"/>
        <end position="564"/>
    </location>
</feature>
<dbReference type="PANTHER" id="PTHR42878">
    <property type="entry name" value="TWO-COMPONENT HISTIDINE KINASE"/>
    <property type="match status" value="1"/>
</dbReference>
<dbReference type="AlphaFoldDB" id="U2E4P5"/>
<dbReference type="CDD" id="cd00130">
    <property type="entry name" value="PAS"/>
    <property type="match status" value="3"/>
</dbReference>
<evidence type="ECO:0000256" key="4">
    <source>
        <dbReference type="ARBA" id="ARBA00022553"/>
    </source>
</evidence>
<dbReference type="GO" id="GO:0030295">
    <property type="term" value="F:protein kinase activator activity"/>
    <property type="evidence" value="ECO:0007669"/>
    <property type="project" value="TreeGrafter"/>
</dbReference>
<dbReference type="InterPro" id="IPR013656">
    <property type="entry name" value="PAS_4"/>
</dbReference>
<dbReference type="Gene3D" id="3.30.450.40">
    <property type="match status" value="1"/>
</dbReference>
<dbReference type="InterPro" id="IPR003018">
    <property type="entry name" value="GAF"/>
</dbReference>
<dbReference type="EC" id="2.7.13.3" evidence="3"/>
<dbReference type="eggNOG" id="COG2203">
    <property type="taxonomic scope" value="Bacteria"/>
</dbReference>
<dbReference type="GO" id="GO:0006355">
    <property type="term" value="P:regulation of DNA-templated transcription"/>
    <property type="evidence" value="ECO:0007669"/>
    <property type="project" value="InterPro"/>
</dbReference>
<evidence type="ECO:0000256" key="7">
    <source>
        <dbReference type="ARBA" id="ARBA00022741"/>
    </source>
</evidence>
<keyword evidence="12" id="KW-0472">Membrane</keyword>
<dbReference type="GO" id="GO:0005886">
    <property type="term" value="C:plasma membrane"/>
    <property type="evidence" value="ECO:0007669"/>
    <property type="project" value="UniProtKB-ARBA"/>
</dbReference>
<keyword evidence="17" id="KW-1185">Reference proteome</keyword>
<keyword evidence="8 16" id="KW-0418">Kinase</keyword>
<dbReference type="Gene3D" id="1.10.287.130">
    <property type="match status" value="1"/>
</dbReference>
<evidence type="ECO:0000256" key="11">
    <source>
        <dbReference type="ARBA" id="ARBA00023012"/>
    </source>
</evidence>
<dbReference type="Pfam" id="PF00989">
    <property type="entry name" value="PAS"/>
    <property type="match status" value="1"/>
</dbReference>
<name>U2E4P5_9GAMM</name>
<dbReference type="SMART" id="SM00091">
    <property type="entry name" value="PAS"/>
    <property type="match status" value="3"/>
</dbReference>
<evidence type="ECO:0000313" key="17">
    <source>
        <dbReference type="Proteomes" id="UP000006242"/>
    </source>
</evidence>
<dbReference type="InterPro" id="IPR036097">
    <property type="entry name" value="HisK_dim/P_sf"/>
</dbReference>
<dbReference type="InterPro" id="IPR003661">
    <property type="entry name" value="HisK_dim/P_dom"/>
</dbReference>